<sequence>YKQLTRINRSGKTGSASDVPLLLAIYNCDLMISISPLLRIMSIGDKK</sequence>
<evidence type="ECO:0000313" key="3">
    <source>
        <dbReference type="Proteomes" id="UP000789901"/>
    </source>
</evidence>
<name>A0ABN7V788_GIGMA</name>
<evidence type="ECO:0000256" key="1">
    <source>
        <dbReference type="SAM" id="Phobius"/>
    </source>
</evidence>
<keyword evidence="3" id="KW-1185">Reference proteome</keyword>
<dbReference type="Proteomes" id="UP000789901">
    <property type="component" value="Unassembled WGS sequence"/>
</dbReference>
<gene>
    <name evidence="2" type="ORF">GMARGA_LOCUS15168</name>
</gene>
<reference evidence="2 3" key="1">
    <citation type="submission" date="2021-06" db="EMBL/GenBank/DDBJ databases">
        <authorList>
            <person name="Kallberg Y."/>
            <person name="Tangrot J."/>
            <person name="Rosling A."/>
        </authorList>
    </citation>
    <scope>NUCLEOTIDE SEQUENCE [LARGE SCALE GENOMIC DNA]</scope>
    <source>
        <strain evidence="2 3">120-4 pot B 10/14</strain>
    </source>
</reference>
<keyword evidence="1" id="KW-1133">Transmembrane helix</keyword>
<protein>
    <submittedName>
        <fullName evidence="2">8028_t:CDS:1</fullName>
    </submittedName>
</protein>
<accession>A0ABN7V788</accession>
<keyword evidence="1" id="KW-0472">Membrane</keyword>
<organism evidence="2 3">
    <name type="scientific">Gigaspora margarita</name>
    <dbReference type="NCBI Taxonomy" id="4874"/>
    <lineage>
        <taxon>Eukaryota</taxon>
        <taxon>Fungi</taxon>
        <taxon>Fungi incertae sedis</taxon>
        <taxon>Mucoromycota</taxon>
        <taxon>Glomeromycotina</taxon>
        <taxon>Glomeromycetes</taxon>
        <taxon>Diversisporales</taxon>
        <taxon>Gigasporaceae</taxon>
        <taxon>Gigaspora</taxon>
    </lineage>
</organism>
<dbReference type="EMBL" id="CAJVQB010010334">
    <property type="protein sequence ID" value="CAG8738920.1"/>
    <property type="molecule type" value="Genomic_DNA"/>
</dbReference>
<evidence type="ECO:0000313" key="2">
    <source>
        <dbReference type="EMBL" id="CAG8738920.1"/>
    </source>
</evidence>
<feature type="non-terminal residue" evidence="2">
    <location>
        <position position="1"/>
    </location>
</feature>
<feature type="transmembrane region" description="Helical" evidence="1">
    <location>
        <begin position="20"/>
        <end position="38"/>
    </location>
</feature>
<proteinExistence type="predicted"/>
<comment type="caution">
    <text evidence="2">The sequence shown here is derived from an EMBL/GenBank/DDBJ whole genome shotgun (WGS) entry which is preliminary data.</text>
</comment>
<keyword evidence="1" id="KW-0812">Transmembrane</keyword>